<dbReference type="OrthoDB" id="246872at2759"/>
<name>A0A1X0NM86_9TRYP</name>
<dbReference type="EMBL" id="NBCO01000032">
    <property type="protein sequence ID" value="ORC85797.1"/>
    <property type="molecule type" value="Genomic_DNA"/>
</dbReference>
<reference evidence="2 3" key="1">
    <citation type="submission" date="2017-03" db="EMBL/GenBank/DDBJ databases">
        <title>An alternative strategy for trypanosome survival in the mammalian bloodstream revealed through genome and transcriptome analysis of the ubiquitous bovine parasite Trypanosoma (Megatrypanum) theileri.</title>
        <authorList>
            <person name="Kelly S."/>
            <person name="Ivens A."/>
            <person name="Mott A."/>
            <person name="O'Neill E."/>
            <person name="Emms D."/>
            <person name="Macleod O."/>
            <person name="Voorheis P."/>
            <person name="Matthews J."/>
            <person name="Matthews K."/>
            <person name="Carrington M."/>
        </authorList>
    </citation>
    <scope>NUCLEOTIDE SEQUENCE [LARGE SCALE GENOMIC DNA]</scope>
    <source>
        <strain evidence="2">Edinburgh</strain>
    </source>
</reference>
<sequence length="497" mass="57291">MYSSPLAVDQRRCPSFYTEPETHRARSLAAVLQSTPASLYDVAFDTTPPRARTPREVYADMRRCDAAARERREAAVEAQRRRELSQCRPAPHVSAVARQLQRDGPIVDRLLRLHDERRRLEEHRRLHRDREAQQQQQRDGWFRPAITERGRHAEGRALSLAQRPLELCREEERERERERLAAAAARHRREHETRTERRGSTRAMSARRNELARRARERDGGEDIARIDAILIRDRIAQLERWEQHQQGIQTPHNNNNNNNTAFSPRITAYAATLDRDENITKRLMTDARRRNERLHEESNATPLNSTTSGRGQAYTPTIDSVSAMIAAGLPSSSNERLMSGLRWRNNINNNNNNNVNNSSTSNNNNTNTNSNSRNHSGGIFMDEDLGVKEYVPSIHTPRNGGPNISSPRRKSDIYERMCLWQKRRDDKVRELRHILQEESKEQEGVKNEVNSLRSPDIQQTKFFPVGPSTPRSQTIEREGAKTALVLSLLRNQMNIS</sequence>
<dbReference type="PANTHER" id="PTHR16148:SF14">
    <property type="entry name" value="MYND-TYPE DOMAIN-CONTAINING PROTEIN"/>
    <property type="match status" value="1"/>
</dbReference>
<feature type="compositionally biased region" description="Basic and acidic residues" evidence="1">
    <location>
        <begin position="290"/>
        <end position="299"/>
    </location>
</feature>
<feature type="region of interest" description="Disordered" evidence="1">
    <location>
        <begin position="345"/>
        <end position="380"/>
    </location>
</feature>
<evidence type="ECO:0000256" key="1">
    <source>
        <dbReference type="SAM" id="MobiDB-lite"/>
    </source>
</evidence>
<evidence type="ECO:0000313" key="2">
    <source>
        <dbReference type="EMBL" id="ORC85797.1"/>
    </source>
</evidence>
<feature type="compositionally biased region" description="Basic and acidic residues" evidence="1">
    <location>
        <begin position="207"/>
        <end position="220"/>
    </location>
</feature>
<dbReference type="PANTHER" id="PTHR16148">
    <property type="entry name" value="NF-KAPPA-B-REPRESSING FACTOR-RELATED"/>
    <property type="match status" value="1"/>
</dbReference>
<dbReference type="AlphaFoldDB" id="A0A1X0NM86"/>
<proteinExistence type="predicted"/>
<dbReference type="VEuPathDB" id="TriTrypDB:TM35_000321120"/>
<evidence type="ECO:0000313" key="3">
    <source>
        <dbReference type="Proteomes" id="UP000192257"/>
    </source>
</evidence>
<feature type="compositionally biased region" description="Basic and acidic residues" evidence="1">
    <location>
        <begin position="190"/>
        <end position="199"/>
    </location>
</feature>
<dbReference type="GeneID" id="39988519"/>
<accession>A0A1X0NM86</accession>
<organism evidence="2 3">
    <name type="scientific">Trypanosoma theileri</name>
    <dbReference type="NCBI Taxonomy" id="67003"/>
    <lineage>
        <taxon>Eukaryota</taxon>
        <taxon>Discoba</taxon>
        <taxon>Euglenozoa</taxon>
        <taxon>Kinetoplastea</taxon>
        <taxon>Metakinetoplastina</taxon>
        <taxon>Trypanosomatida</taxon>
        <taxon>Trypanosomatidae</taxon>
        <taxon>Trypanosoma</taxon>
    </lineage>
</organism>
<gene>
    <name evidence="2" type="ORF">TM35_000321120</name>
</gene>
<feature type="region of interest" description="Disordered" evidence="1">
    <location>
        <begin position="124"/>
        <end position="144"/>
    </location>
</feature>
<feature type="compositionally biased region" description="Polar residues" evidence="1">
    <location>
        <begin position="300"/>
        <end position="314"/>
    </location>
</feature>
<comment type="caution">
    <text evidence="2">The sequence shown here is derived from an EMBL/GenBank/DDBJ whole genome shotgun (WGS) entry which is preliminary data.</text>
</comment>
<protein>
    <submittedName>
        <fullName evidence="2">Uncharacterized protein</fullName>
    </submittedName>
</protein>
<keyword evidence="3" id="KW-1185">Reference proteome</keyword>
<feature type="region of interest" description="Disordered" evidence="1">
    <location>
        <begin position="179"/>
        <end position="220"/>
    </location>
</feature>
<feature type="region of interest" description="Disordered" evidence="1">
    <location>
        <begin position="290"/>
        <end position="314"/>
    </location>
</feature>
<feature type="compositionally biased region" description="Low complexity" evidence="1">
    <location>
        <begin position="346"/>
        <end position="375"/>
    </location>
</feature>
<dbReference type="Proteomes" id="UP000192257">
    <property type="component" value="Unassembled WGS sequence"/>
</dbReference>
<dbReference type="RefSeq" id="XP_028879863.1">
    <property type="nucleotide sequence ID" value="XM_029028739.1"/>
</dbReference>